<keyword evidence="2" id="KW-1185">Reference proteome</keyword>
<protein>
    <submittedName>
        <fullName evidence="1">Uncharacterized protein</fullName>
    </submittedName>
</protein>
<organism evidence="1 2">
    <name type="scientific">Kingella pumchi</name>
    <dbReference type="NCBI Taxonomy" id="2779506"/>
    <lineage>
        <taxon>Bacteria</taxon>
        <taxon>Pseudomonadati</taxon>
        <taxon>Pseudomonadota</taxon>
        <taxon>Betaproteobacteria</taxon>
        <taxon>Neisseriales</taxon>
        <taxon>Neisseriaceae</taxon>
        <taxon>Kingella</taxon>
    </lineage>
</organism>
<name>A0ABS9NM64_9NEIS</name>
<dbReference type="EMBL" id="JAKOOW010000017">
    <property type="protein sequence ID" value="MCG6503662.1"/>
    <property type="molecule type" value="Genomic_DNA"/>
</dbReference>
<evidence type="ECO:0000313" key="2">
    <source>
        <dbReference type="Proteomes" id="UP001298424"/>
    </source>
</evidence>
<reference evidence="1 2" key="1">
    <citation type="submission" date="2022-02" db="EMBL/GenBank/DDBJ databases">
        <title>Genome sequence data of Kingella unionensis sp. nov. strain CICC 24913 (CCUG 75125).</title>
        <authorList>
            <person name="Xiao M."/>
        </authorList>
    </citation>
    <scope>NUCLEOTIDE SEQUENCE [LARGE SCALE GENOMIC DNA]</scope>
    <source>
        <strain evidence="1 2">CICC 24913</strain>
    </source>
</reference>
<comment type="caution">
    <text evidence="1">The sequence shown here is derived from an EMBL/GenBank/DDBJ whole genome shotgun (WGS) entry which is preliminary data.</text>
</comment>
<gene>
    <name evidence="1" type="ORF">MB824_04015</name>
</gene>
<accession>A0ABS9NM64</accession>
<evidence type="ECO:0000313" key="1">
    <source>
        <dbReference type="EMBL" id="MCG6503662.1"/>
    </source>
</evidence>
<sequence>MNRDNHLPASIHAFAGSDHQDWHVRFKLLWQALVPASGYAPTLQGEVLRLSGRVWESVYLYDGANWDSAGCARMLERLEQLLAGGRRLPDFAEFSRLNQAAAARSSDHTVYDRICRLALEWVELNPELQSIAYTESSLKSGWFGRIRRWFGY</sequence>
<dbReference type="RefSeq" id="WP_238746182.1">
    <property type="nucleotide sequence ID" value="NZ_JAKOOW010000017.1"/>
</dbReference>
<dbReference type="Proteomes" id="UP001298424">
    <property type="component" value="Unassembled WGS sequence"/>
</dbReference>
<proteinExistence type="predicted"/>